<feature type="domain" description="Protein kinase" evidence="15">
    <location>
        <begin position="578"/>
        <end position="869"/>
    </location>
</feature>
<dbReference type="SUPFAM" id="SSF56112">
    <property type="entry name" value="Protein kinase-like (PK-like)"/>
    <property type="match status" value="1"/>
</dbReference>
<feature type="region of interest" description="Disordered" evidence="14">
    <location>
        <begin position="740"/>
        <end position="770"/>
    </location>
</feature>
<keyword evidence="5" id="KW-0808">Transferase</keyword>
<keyword evidence="6" id="KW-0479">Metal-binding</keyword>
<evidence type="ECO:0000256" key="7">
    <source>
        <dbReference type="ARBA" id="ARBA00022741"/>
    </source>
</evidence>
<dbReference type="Pfam" id="PF26031">
    <property type="entry name" value="IREH1"/>
    <property type="match status" value="1"/>
</dbReference>
<evidence type="ECO:0000259" key="16">
    <source>
        <dbReference type="PROSITE" id="PS51285"/>
    </source>
</evidence>
<dbReference type="STRING" id="906689.A0A2I0W5I7"/>
<evidence type="ECO:0000256" key="8">
    <source>
        <dbReference type="ARBA" id="ARBA00022771"/>
    </source>
</evidence>
<name>A0A2I0W5I7_9ASPA</name>
<dbReference type="GO" id="GO:0008270">
    <property type="term" value="F:zinc ion binding"/>
    <property type="evidence" value="ECO:0007669"/>
    <property type="project" value="UniProtKB-KW"/>
</dbReference>
<dbReference type="InterPro" id="IPR011009">
    <property type="entry name" value="Kinase-like_dom_sf"/>
</dbReference>
<evidence type="ECO:0000256" key="4">
    <source>
        <dbReference type="ARBA" id="ARBA00022553"/>
    </source>
</evidence>
<comment type="catalytic activity">
    <reaction evidence="13">
        <text>L-seryl-[protein] + ATP = O-phospho-L-seryl-[protein] + ADP + H(+)</text>
        <dbReference type="Rhea" id="RHEA:17989"/>
        <dbReference type="Rhea" id="RHEA-COMP:9863"/>
        <dbReference type="Rhea" id="RHEA-COMP:11604"/>
        <dbReference type="ChEBI" id="CHEBI:15378"/>
        <dbReference type="ChEBI" id="CHEBI:29999"/>
        <dbReference type="ChEBI" id="CHEBI:30616"/>
        <dbReference type="ChEBI" id="CHEBI:83421"/>
        <dbReference type="ChEBI" id="CHEBI:456216"/>
        <dbReference type="EC" id="2.7.11.1"/>
    </reaction>
</comment>
<feature type="domain" description="AGC-kinase C-terminal" evidence="16">
    <location>
        <begin position="870"/>
        <end position="975"/>
    </location>
</feature>
<dbReference type="PROSITE" id="PS50011">
    <property type="entry name" value="PROTEIN_KINASE_DOM"/>
    <property type="match status" value="1"/>
</dbReference>
<evidence type="ECO:0000256" key="1">
    <source>
        <dbReference type="ARBA" id="ARBA00009903"/>
    </source>
</evidence>
<accession>A0A2I0W5I7</accession>
<keyword evidence="10" id="KW-0862">Zinc</keyword>
<dbReference type="OrthoDB" id="162894at2759"/>
<dbReference type="Gene3D" id="3.30.200.20">
    <property type="entry name" value="Phosphorylase Kinase, domain 1"/>
    <property type="match status" value="1"/>
</dbReference>
<evidence type="ECO:0000256" key="13">
    <source>
        <dbReference type="ARBA" id="ARBA00048679"/>
    </source>
</evidence>
<feature type="compositionally biased region" description="Polar residues" evidence="14">
    <location>
        <begin position="553"/>
        <end position="565"/>
    </location>
</feature>
<reference evidence="17 18" key="2">
    <citation type="journal article" date="2017" name="Nature">
        <title>The Apostasia genome and the evolution of orchids.</title>
        <authorList>
            <person name="Zhang G.Q."/>
            <person name="Liu K.W."/>
            <person name="Li Z."/>
            <person name="Lohaus R."/>
            <person name="Hsiao Y.Y."/>
            <person name="Niu S.C."/>
            <person name="Wang J.Y."/>
            <person name="Lin Y.C."/>
            <person name="Xu Q."/>
            <person name="Chen L.J."/>
            <person name="Yoshida K."/>
            <person name="Fujiwara S."/>
            <person name="Wang Z.W."/>
            <person name="Zhang Y.Q."/>
            <person name="Mitsuda N."/>
            <person name="Wang M."/>
            <person name="Liu G.H."/>
            <person name="Pecoraro L."/>
            <person name="Huang H.X."/>
            <person name="Xiao X.J."/>
            <person name="Lin M."/>
            <person name="Wu X.Y."/>
            <person name="Wu W.L."/>
            <person name="Chen Y.Y."/>
            <person name="Chang S.B."/>
            <person name="Sakamoto S."/>
            <person name="Ohme-Takagi M."/>
            <person name="Yagi M."/>
            <person name="Zeng S.J."/>
            <person name="Shen C.Y."/>
            <person name="Yeh C.M."/>
            <person name="Luo Y.B."/>
            <person name="Tsai W.C."/>
            <person name="Van de Peer Y."/>
            <person name="Liu Z.J."/>
        </authorList>
    </citation>
    <scope>NUCLEOTIDE SEQUENCE [LARGE SCALE GENOMIC DNA]</scope>
    <source>
        <tissue evidence="17">The whole plant</tissue>
    </source>
</reference>
<reference evidence="17 18" key="1">
    <citation type="journal article" date="2016" name="Sci. Rep.">
        <title>The Dendrobium catenatum Lindl. genome sequence provides insights into polysaccharide synthase, floral development and adaptive evolution.</title>
        <authorList>
            <person name="Zhang G.Q."/>
            <person name="Xu Q."/>
            <person name="Bian C."/>
            <person name="Tsai W.C."/>
            <person name="Yeh C.M."/>
            <person name="Liu K.W."/>
            <person name="Yoshida K."/>
            <person name="Zhang L.S."/>
            <person name="Chang S.B."/>
            <person name="Chen F."/>
            <person name="Shi Y."/>
            <person name="Su Y.Y."/>
            <person name="Zhang Y.Q."/>
            <person name="Chen L.J."/>
            <person name="Yin Y."/>
            <person name="Lin M."/>
            <person name="Huang H."/>
            <person name="Deng H."/>
            <person name="Wang Z.W."/>
            <person name="Zhu S.L."/>
            <person name="Zhao X."/>
            <person name="Deng C."/>
            <person name="Niu S.C."/>
            <person name="Huang J."/>
            <person name="Wang M."/>
            <person name="Liu G.H."/>
            <person name="Yang H.J."/>
            <person name="Xiao X.J."/>
            <person name="Hsiao Y.Y."/>
            <person name="Wu W.L."/>
            <person name="Chen Y.Y."/>
            <person name="Mitsuda N."/>
            <person name="Ohme-Takagi M."/>
            <person name="Luo Y.B."/>
            <person name="Van de Peer Y."/>
            <person name="Liu Z.J."/>
        </authorList>
    </citation>
    <scope>NUCLEOTIDE SEQUENCE [LARGE SCALE GENOMIC DNA]</scope>
    <source>
        <tissue evidence="17">The whole plant</tissue>
    </source>
</reference>
<sequence length="990" mass="110914">MEGARRVAFDAAKEMQSPRFRAIIRATSGRRKRSPTDVKSFSHELNSKGASPLPFRKLRGLTRPEDIMTVIKSKFKLLKEEVNAELGVYAGDLVGILDKATEEHPEWREPLEDLLVISQKCAEMSPDEFWVKCEGIVQNLDDRRHELPMGTLKQVHTRILFILTRCTRLLQFQKEGAYGEEEHVLGLHQFSDLGFYPDQTDSGQALKNQITAKNIKEKIIRAKIQEKRLSLSHLNQYSAGGADSPASRDRISSWKKLPSAAEKNQKKGEAEEDDSQRLEKTKLGVDEKIGVFKSSEKPPKSSAGIVSQGANSEKVFDGKRLMICRICDFEIPTMHAEGHFKVCTIADRCDSKGLSVEERLVRVAEILEKIVDQCKPKEHEKISRVGFSCKSGESHELTSTNVGQFLPDPSTLCDIDVLNSSAGMRDQGILASSSESISAQSSLVTPRTSLLNLLSTSNISFLEFENFQQIQSLLNLVRCIESVRNCDYNSLEHLSSYLESLNTVIGNRLVDGLIIETFGRRIEKLLQEKFIQLCGQIDDGYKDSSMDEDGSIESDSGRSSRTSPLSTKIKDRTCIEDFEIIKPISRGAFGRVFLAKKRITGDIFAIKVLKKADMIRKNAVESILAERNILISARNPFVVRFYYSFTSRENLYLVMEYLNGGDLYSLLRNLGCLGEDMARLYIAEVVLALEYLHSLNVIHRDLKPDNLLIARDGHIKLTDFGLSKVGLINSTDDLSGPDVSGAVILDPAPTPTPTSQRAEKREQRRKQSAVGTPDYLAPEILLGMAHGPNADWWSVGVILFEMLVGIPPFNAEHPQKIFDNIMNRDIPWPQIPEEMSHEAYDLINKLLIQNPLQRVGATGAGEVKAHAFFKDINWDMLARQKAAFIPSTQDDEDTSYFESRHAWNSEDAQIHTASNDIYDYSDAGSASDCTTPDSCEEDDDDEFGSMADIGSRDQEVKYSFSNFSFKNLSQLASINYDLITKSSEDQNSNL</sequence>
<dbReference type="EMBL" id="KZ502907">
    <property type="protein sequence ID" value="PKU70924.1"/>
    <property type="molecule type" value="Genomic_DNA"/>
</dbReference>
<dbReference type="FunFam" id="3.30.200.20:FF:000147">
    <property type="entry name" value="probable serine/threonine protein kinase IREH1"/>
    <property type="match status" value="1"/>
</dbReference>
<keyword evidence="18" id="KW-1185">Reference proteome</keyword>
<evidence type="ECO:0000256" key="11">
    <source>
        <dbReference type="ARBA" id="ARBA00022840"/>
    </source>
</evidence>
<keyword evidence="7" id="KW-0547">Nucleotide-binding</keyword>
<dbReference type="InterPro" id="IPR058783">
    <property type="entry name" value="IREH1/IRE-like_N"/>
</dbReference>
<dbReference type="InterPro" id="IPR008271">
    <property type="entry name" value="Ser/Thr_kinase_AS"/>
</dbReference>
<dbReference type="CDD" id="cd05579">
    <property type="entry name" value="STKc_MAST_like"/>
    <property type="match status" value="1"/>
</dbReference>
<dbReference type="GO" id="GO:0004674">
    <property type="term" value="F:protein serine/threonine kinase activity"/>
    <property type="evidence" value="ECO:0007669"/>
    <property type="project" value="UniProtKB-KW"/>
</dbReference>
<feature type="compositionally biased region" description="Basic and acidic residues" evidence="14">
    <location>
        <begin position="263"/>
        <end position="280"/>
    </location>
</feature>
<comment type="catalytic activity">
    <reaction evidence="12">
        <text>L-threonyl-[protein] + ATP = O-phospho-L-threonyl-[protein] + ADP + H(+)</text>
        <dbReference type="Rhea" id="RHEA:46608"/>
        <dbReference type="Rhea" id="RHEA-COMP:11060"/>
        <dbReference type="Rhea" id="RHEA-COMP:11605"/>
        <dbReference type="ChEBI" id="CHEBI:15378"/>
        <dbReference type="ChEBI" id="CHEBI:30013"/>
        <dbReference type="ChEBI" id="CHEBI:30616"/>
        <dbReference type="ChEBI" id="CHEBI:61977"/>
        <dbReference type="ChEBI" id="CHEBI:456216"/>
        <dbReference type="EC" id="2.7.11.1"/>
    </reaction>
</comment>
<dbReference type="GO" id="GO:0005524">
    <property type="term" value="F:ATP binding"/>
    <property type="evidence" value="ECO:0007669"/>
    <property type="project" value="UniProtKB-KW"/>
</dbReference>
<evidence type="ECO:0000256" key="6">
    <source>
        <dbReference type="ARBA" id="ARBA00022723"/>
    </source>
</evidence>
<keyword evidence="8" id="KW-0863">Zinc-finger</keyword>
<dbReference type="Proteomes" id="UP000233837">
    <property type="component" value="Unassembled WGS sequence"/>
</dbReference>
<evidence type="ECO:0000259" key="15">
    <source>
        <dbReference type="PROSITE" id="PS50011"/>
    </source>
</evidence>
<evidence type="ECO:0000256" key="2">
    <source>
        <dbReference type="ARBA" id="ARBA00012513"/>
    </source>
</evidence>
<dbReference type="InterPro" id="IPR000719">
    <property type="entry name" value="Prot_kinase_dom"/>
</dbReference>
<comment type="similarity">
    <text evidence="1">Belongs to the protein kinase superfamily. AGC Ser/Thr protein kinase family.</text>
</comment>
<dbReference type="PROSITE" id="PS51285">
    <property type="entry name" value="AGC_KINASE_CTER"/>
    <property type="match status" value="1"/>
</dbReference>
<dbReference type="InterPro" id="IPR050236">
    <property type="entry name" value="Ser_Thr_kinase_AGC"/>
</dbReference>
<organism evidence="17 18">
    <name type="scientific">Dendrobium catenatum</name>
    <dbReference type="NCBI Taxonomy" id="906689"/>
    <lineage>
        <taxon>Eukaryota</taxon>
        <taxon>Viridiplantae</taxon>
        <taxon>Streptophyta</taxon>
        <taxon>Embryophyta</taxon>
        <taxon>Tracheophyta</taxon>
        <taxon>Spermatophyta</taxon>
        <taxon>Magnoliopsida</taxon>
        <taxon>Liliopsida</taxon>
        <taxon>Asparagales</taxon>
        <taxon>Orchidaceae</taxon>
        <taxon>Epidendroideae</taxon>
        <taxon>Malaxideae</taxon>
        <taxon>Dendrobiinae</taxon>
        <taxon>Dendrobium</taxon>
    </lineage>
</organism>
<dbReference type="PANTHER" id="PTHR24356:SF395">
    <property type="entry name" value="SERINE_THREONINE PROTEIN KINASE IRE-RELATED"/>
    <property type="match status" value="1"/>
</dbReference>
<dbReference type="PROSITE" id="PS00108">
    <property type="entry name" value="PROTEIN_KINASE_ST"/>
    <property type="match status" value="1"/>
</dbReference>
<evidence type="ECO:0000256" key="12">
    <source>
        <dbReference type="ARBA" id="ARBA00047899"/>
    </source>
</evidence>
<dbReference type="Gene3D" id="1.10.510.10">
    <property type="entry name" value="Transferase(Phosphotransferase) domain 1"/>
    <property type="match status" value="1"/>
</dbReference>
<feature type="region of interest" description="Disordered" evidence="14">
    <location>
        <begin position="236"/>
        <end position="280"/>
    </location>
</feature>
<dbReference type="SMART" id="SM00220">
    <property type="entry name" value="S_TKc"/>
    <property type="match status" value="1"/>
</dbReference>
<evidence type="ECO:0000256" key="14">
    <source>
        <dbReference type="SAM" id="MobiDB-lite"/>
    </source>
</evidence>
<evidence type="ECO:0000313" key="18">
    <source>
        <dbReference type="Proteomes" id="UP000233837"/>
    </source>
</evidence>
<keyword evidence="4" id="KW-0597">Phosphoprotein</keyword>
<evidence type="ECO:0000313" key="17">
    <source>
        <dbReference type="EMBL" id="PKU70924.1"/>
    </source>
</evidence>
<dbReference type="GO" id="GO:0035556">
    <property type="term" value="P:intracellular signal transduction"/>
    <property type="evidence" value="ECO:0007669"/>
    <property type="project" value="TreeGrafter"/>
</dbReference>
<keyword evidence="11" id="KW-0067">ATP-binding</keyword>
<evidence type="ECO:0000256" key="9">
    <source>
        <dbReference type="ARBA" id="ARBA00022777"/>
    </source>
</evidence>
<feature type="region of interest" description="Disordered" evidence="14">
    <location>
        <begin position="545"/>
        <end position="565"/>
    </location>
</feature>
<proteinExistence type="inferred from homology"/>
<evidence type="ECO:0000256" key="3">
    <source>
        <dbReference type="ARBA" id="ARBA00022527"/>
    </source>
</evidence>
<keyword evidence="3" id="KW-0723">Serine/threonine-protein kinase</keyword>
<dbReference type="InterPro" id="IPR000961">
    <property type="entry name" value="AGC-kinase_C"/>
</dbReference>
<evidence type="ECO:0000256" key="5">
    <source>
        <dbReference type="ARBA" id="ARBA00022679"/>
    </source>
</evidence>
<dbReference type="EC" id="2.7.11.1" evidence="2"/>
<dbReference type="Pfam" id="PF00069">
    <property type="entry name" value="Pkinase"/>
    <property type="match status" value="1"/>
</dbReference>
<dbReference type="AlphaFoldDB" id="A0A2I0W5I7"/>
<protein>
    <recommendedName>
        <fullName evidence="2">non-specific serine/threonine protein kinase</fullName>
        <ecNumber evidence="2">2.7.11.1</ecNumber>
    </recommendedName>
</protein>
<evidence type="ECO:0000256" key="10">
    <source>
        <dbReference type="ARBA" id="ARBA00022833"/>
    </source>
</evidence>
<dbReference type="PANTHER" id="PTHR24356">
    <property type="entry name" value="SERINE/THREONINE-PROTEIN KINASE"/>
    <property type="match status" value="1"/>
</dbReference>
<keyword evidence="9 17" id="KW-0418">Kinase</keyword>
<gene>
    <name evidence="17" type="primary">ATPK2</name>
    <name evidence="17" type="ORF">MA16_Dca021043</name>
</gene>